<dbReference type="PANTHER" id="PTHR43477:SF1">
    <property type="entry name" value="DIHYDROANTICAPSIN 7-DEHYDROGENASE"/>
    <property type="match status" value="1"/>
</dbReference>
<dbReference type="InterPro" id="IPR002347">
    <property type="entry name" value="SDR_fam"/>
</dbReference>
<dbReference type="AlphaFoldDB" id="A0A179DLC7"/>
<sequence length="232" mass="24577">MNYLVIGGSSGIGLALVKKLLKEGNDVYAASRHKGDLPDEAKFIELDVLENVDSLKSALPETIDGLAYCPGTINLKPFARLKEEDFLNDYKVNVLGAVKVIQNVINNLKNSTGASIVLFSTVAVQQGMGFHASIAAAKGAIEGLTKSLAAEFVGMKIRVNALAPSLTATPLANQLISTPERKEASDKRHPLGRIGTAEELADAAFFLISPQSSWITGQILGIDGGMSSIKNL</sequence>
<reference evidence="3 4" key="1">
    <citation type="submission" date="2016-04" db="EMBL/GenBank/DDBJ databases">
        <authorList>
            <person name="Evans L.H."/>
            <person name="Alamgir A."/>
            <person name="Owens N."/>
            <person name="Weber N.D."/>
            <person name="Virtaneva K."/>
            <person name="Barbian K."/>
            <person name="Babar A."/>
            <person name="Rosenke K."/>
        </authorList>
    </citation>
    <scope>NUCLEOTIDE SEQUENCE [LARGE SCALE GENOMIC DNA]</scope>
    <source>
        <strain evidence="3 4">CCM 8644</strain>
    </source>
</reference>
<dbReference type="Pfam" id="PF13561">
    <property type="entry name" value="adh_short_C2"/>
    <property type="match status" value="1"/>
</dbReference>
<keyword evidence="4" id="KW-1185">Reference proteome</keyword>
<proteinExistence type="inferred from homology"/>
<dbReference type="InterPro" id="IPR051122">
    <property type="entry name" value="SDR_DHRS6-like"/>
</dbReference>
<gene>
    <name evidence="3" type="ORF">A5893_00755</name>
</gene>
<evidence type="ECO:0000256" key="1">
    <source>
        <dbReference type="ARBA" id="ARBA00006484"/>
    </source>
</evidence>
<evidence type="ECO:0000313" key="4">
    <source>
        <dbReference type="Proteomes" id="UP000078459"/>
    </source>
</evidence>
<evidence type="ECO:0000256" key="2">
    <source>
        <dbReference type="ARBA" id="ARBA00023002"/>
    </source>
</evidence>
<dbReference type="PANTHER" id="PTHR43477">
    <property type="entry name" value="DIHYDROANTICAPSIN 7-DEHYDROGENASE"/>
    <property type="match status" value="1"/>
</dbReference>
<reference evidence="3 4" key="2">
    <citation type="submission" date="2016-06" db="EMBL/GenBank/DDBJ databases">
        <title>Pedobacter psychrophilus sp. nov., isolated from Antarctic fragmentary rock.</title>
        <authorList>
            <person name="Svec P."/>
        </authorList>
    </citation>
    <scope>NUCLEOTIDE SEQUENCE [LARGE SCALE GENOMIC DNA]</scope>
    <source>
        <strain evidence="3 4">CCM 8644</strain>
    </source>
</reference>
<dbReference type="PRINTS" id="PR00081">
    <property type="entry name" value="GDHRDH"/>
</dbReference>
<dbReference type="Proteomes" id="UP000078459">
    <property type="component" value="Unassembled WGS sequence"/>
</dbReference>
<dbReference type="GO" id="GO:0016491">
    <property type="term" value="F:oxidoreductase activity"/>
    <property type="evidence" value="ECO:0007669"/>
    <property type="project" value="UniProtKB-KW"/>
</dbReference>
<dbReference type="OrthoDB" id="9803333at2"/>
<comment type="caution">
    <text evidence="3">The sequence shown here is derived from an EMBL/GenBank/DDBJ whole genome shotgun (WGS) entry which is preliminary data.</text>
</comment>
<dbReference type="EMBL" id="LWHJ01000011">
    <property type="protein sequence ID" value="OAQ41674.1"/>
    <property type="molecule type" value="Genomic_DNA"/>
</dbReference>
<accession>A0A179DLC7</accession>
<evidence type="ECO:0000313" key="3">
    <source>
        <dbReference type="EMBL" id="OAQ41674.1"/>
    </source>
</evidence>
<dbReference type="InterPro" id="IPR036291">
    <property type="entry name" value="NAD(P)-bd_dom_sf"/>
</dbReference>
<name>A0A179DLC7_9SPHI</name>
<dbReference type="SUPFAM" id="SSF51735">
    <property type="entry name" value="NAD(P)-binding Rossmann-fold domains"/>
    <property type="match status" value="1"/>
</dbReference>
<dbReference type="CDD" id="cd05233">
    <property type="entry name" value="SDR_c"/>
    <property type="match status" value="1"/>
</dbReference>
<keyword evidence="2" id="KW-0560">Oxidoreductase</keyword>
<dbReference type="STRING" id="1826909.A5893_00755"/>
<comment type="similarity">
    <text evidence="1">Belongs to the short-chain dehydrogenases/reductases (SDR) family.</text>
</comment>
<organism evidence="3 4">
    <name type="scientific">Pedobacter psychrophilus</name>
    <dbReference type="NCBI Taxonomy" id="1826909"/>
    <lineage>
        <taxon>Bacteria</taxon>
        <taxon>Pseudomonadati</taxon>
        <taxon>Bacteroidota</taxon>
        <taxon>Sphingobacteriia</taxon>
        <taxon>Sphingobacteriales</taxon>
        <taxon>Sphingobacteriaceae</taxon>
        <taxon>Pedobacter</taxon>
    </lineage>
</organism>
<protein>
    <submittedName>
        <fullName evidence="3">Oxidoreductase</fullName>
    </submittedName>
</protein>
<dbReference type="Gene3D" id="3.40.50.720">
    <property type="entry name" value="NAD(P)-binding Rossmann-like Domain"/>
    <property type="match status" value="1"/>
</dbReference>
<dbReference type="RefSeq" id="WP_068820705.1">
    <property type="nucleotide sequence ID" value="NZ_LWHJ01000011.1"/>
</dbReference>